<dbReference type="Gene3D" id="1.10.1240.100">
    <property type="match status" value="1"/>
</dbReference>
<dbReference type="InterPro" id="IPR014031">
    <property type="entry name" value="Ketoacyl_synth_C"/>
</dbReference>
<feature type="domain" description="Ketosynthase family 3 (KS3)" evidence="7">
    <location>
        <begin position="3"/>
        <end position="427"/>
    </location>
</feature>
<dbReference type="PANTHER" id="PTHR43775">
    <property type="entry name" value="FATTY ACID SYNTHASE"/>
    <property type="match status" value="1"/>
</dbReference>
<dbReference type="EMBL" id="JBIRWE010000001">
    <property type="protein sequence ID" value="MFI1962667.1"/>
    <property type="molecule type" value="Genomic_DNA"/>
</dbReference>
<dbReference type="InterPro" id="IPR032821">
    <property type="entry name" value="PKS_assoc"/>
</dbReference>
<dbReference type="InterPro" id="IPR020841">
    <property type="entry name" value="PKS_Beta-ketoAc_synthase_dom"/>
</dbReference>
<reference evidence="8 9" key="1">
    <citation type="submission" date="2024-10" db="EMBL/GenBank/DDBJ databases">
        <title>The Natural Products Discovery Center: Release of the First 8490 Sequenced Strains for Exploring Actinobacteria Biosynthetic Diversity.</title>
        <authorList>
            <person name="Kalkreuter E."/>
            <person name="Kautsar S.A."/>
            <person name="Yang D."/>
            <person name="Bader C.D."/>
            <person name="Teijaro C.N."/>
            <person name="Fluegel L."/>
            <person name="Davis C.M."/>
            <person name="Simpson J.R."/>
            <person name="Lauterbach L."/>
            <person name="Steele A.D."/>
            <person name="Gui C."/>
            <person name="Meng S."/>
            <person name="Li G."/>
            <person name="Viehrig K."/>
            <person name="Ye F."/>
            <person name="Su P."/>
            <person name="Kiefer A.F."/>
            <person name="Nichols A."/>
            <person name="Cepeda A.J."/>
            <person name="Yan W."/>
            <person name="Fan B."/>
            <person name="Jiang Y."/>
            <person name="Adhikari A."/>
            <person name="Zheng C.-J."/>
            <person name="Schuster L."/>
            <person name="Cowan T.M."/>
            <person name="Smanski M.J."/>
            <person name="Chevrette M.G."/>
            <person name="De Carvalho L.P.S."/>
            <person name="Shen B."/>
        </authorList>
    </citation>
    <scope>NUCLEOTIDE SEQUENCE [LARGE SCALE GENOMIC DNA]</scope>
    <source>
        <strain evidence="8 9">NPDC020327</strain>
    </source>
</reference>
<dbReference type="Proteomes" id="UP001611548">
    <property type="component" value="Unassembled WGS sequence"/>
</dbReference>
<feature type="region of interest" description="Disordered" evidence="6">
    <location>
        <begin position="518"/>
        <end position="551"/>
    </location>
</feature>
<dbReference type="SMART" id="SM00825">
    <property type="entry name" value="PKS_KS"/>
    <property type="match status" value="1"/>
</dbReference>
<evidence type="ECO:0000313" key="8">
    <source>
        <dbReference type="EMBL" id="MFI1962667.1"/>
    </source>
</evidence>
<dbReference type="InterPro" id="IPR014030">
    <property type="entry name" value="Ketoacyl_synth_N"/>
</dbReference>
<dbReference type="CDD" id="cd00833">
    <property type="entry name" value="PKS"/>
    <property type="match status" value="1"/>
</dbReference>
<accession>A0ABW7UMR5</accession>
<dbReference type="PROSITE" id="PS52004">
    <property type="entry name" value="KS3_2"/>
    <property type="match status" value="1"/>
</dbReference>
<keyword evidence="3 5" id="KW-0808">Transferase</keyword>
<dbReference type="SUPFAM" id="SSF53901">
    <property type="entry name" value="Thiolase-like"/>
    <property type="match status" value="1"/>
</dbReference>
<dbReference type="InterPro" id="IPR050091">
    <property type="entry name" value="PKS_NRPS_Biosynth_Enz"/>
</dbReference>
<dbReference type="Pfam" id="PF02801">
    <property type="entry name" value="Ketoacyl-synt_C"/>
    <property type="match status" value="1"/>
</dbReference>
<comment type="caution">
    <text evidence="8">The sequence shown here is derived from an EMBL/GenBank/DDBJ whole genome shotgun (WGS) entry which is preliminary data.</text>
</comment>
<evidence type="ECO:0000256" key="6">
    <source>
        <dbReference type="SAM" id="MobiDB-lite"/>
    </source>
</evidence>
<evidence type="ECO:0000256" key="5">
    <source>
        <dbReference type="RuleBase" id="RU003694"/>
    </source>
</evidence>
<proteinExistence type="inferred from homology"/>
<comment type="similarity">
    <text evidence="5">Belongs to the thiolase-like superfamily. Beta-ketoacyl-ACP synthases family.</text>
</comment>
<evidence type="ECO:0000256" key="4">
    <source>
        <dbReference type="ARBA" id="ARBA00023315"/>
    </source>
</evidence>
<dbReference type="InterPro" id="IPR016039">
    <property type="entry name" value="Thiolase-like"/>
</dbReference>
<dbReference type="Pfam" id="PF16197">
    <property type="entry name" value="KAsynt_C_assoc"/>
    <property type="match status" value="1"/>
</dbReference>
<sequence length="596" mass="63988">MADEDIAVVGVTGRYPESPDVETLWRNLTAGRDCVTEIPENRWDWRNFADVGGAEQGRHSYSRWGGFLDDIDMFDPGFFNILPKDAAAMDPQERLFLETCWLLLEGSGYLGSSTHEPSTGVFVGLMHGTYGNIGATGWPQGNFRGPRSSHWSTANRISHFFDFNGPSFAVDSACSSSLTAVHLACESIRRQECSMALVGGVNLLLHPAHYTSLCSMNMLARDGACKVFDERADGFVPGEGVGAVLLKPLGRAIDDGDHIWGVIKGSFLNSEGRTMGYTVPSPVAQEALISATLRRSAVDARTIGYVEAHGTGTSLGDPIELAGLTRAYTKAGVDSGSCWIGSVKANIGHLEGAAGIAGLTKALLQVKFGKVTPSVHLENPNPKIDFERSPFRPARSLTDWEAQGHPRRAAVSSFGAGGADVHVIVEQPPEPATDPDPQSGSGPGVLLLSARTRGQLQQLARETLDSLGSGPLKVASIESLAYTSQVGRRDMRERVAIVADDLPCLRDRMSAYLNGVEAPGVHSGSVRRTPGRPGTSPAEHENSDAAAQSWTQGNAVDWHHSWAGRRPGRVPLPAYPFTRKRYWAEGDDGRNGVHDG</sequence>
<keyword evidence="2" id="KW-0597">Phosphoprotein</keyword>
<evidence type="ECO:0000313" key="9">
    <source>
        <dbReference type="Proteomes" id="UP001611548"/>
    </source>
</evidence>
<organism evidence="8 9">
    <name type="scientific">Streptomyces pathocidini</name>
    <dbReference type="NCBI Taxonomy" id="1650571"/>
    <lineage>
        <taxon>Bacteria</taxon>
        <taxon>Bacillati</taxon>
        <taxon>Actinomycetota</taxon>
        <taxon>Actinomycetes</taxon>
        <taxon>Kitasatosporales</taxon>
        <taxon>Streptomycetaceae</taxon>
        <taxon>Streptomyces</taxon>
    </lineage>
</organism>
<dbReference type="PROSITE" id="PS00606">
    <property type="entry name" value="KS3_1"/>
    <property type="match status" value="1"/>
</dbReference>
<keyword evidence="4" id="KW-0012">Acyltransferase</keyword>
<keyword evidence="1" id="KW-0596">Phosphopantetheine</keyword>
<dbReference type="Gene3D" id="3.40.47.10">
    <property type="match status" value="1"/>
</dbReference>
<evidence type="ECO:0000256" key="2">
    <source>
        <dbReference type="ARBA" id="ARBA00022553"/>
    </source>
</evidence>
<dbReference type="RefSeq" id="WP_055470277.1">
    <property type="nucleotide sequence ID" value="NZ_JBIRWE010000001.1"/>
</dbReference>
<evidence type="ECO:0000256" key="3">
    <source>
        <dbReference type="ARBA" id="ARBA00022679"/>
    </source>
</evidence>
<evidence type="ECO:0000256" key="1">
    <source>
        <dbReference type="ARBA" id="ARBA00022450"/>
    </source>
</evidence>
<dbReference type="PANTHER" id="PTHR43775:SF37">
    <property type="entry name" value="SI:DKEY-61P9.11"/>
    <property type="match status" value="1"/>
</dbReference>
<protein>
    <submittedName>
        <fullName evidence="8">Beta-ketoacyl synthase N-terminal-like domain-containing protein</fullName>
    </submittedName>
</protein>
<keyword evidence="9" id="KW-1185">Reference proteome</keyword>
<dbReference type="Pfam" id="PF00109">
    <property type="entry name" value="ketoacyl-synt"/>
    <property type="match status" value="1"/>
</dbReference>
<gene>
    <name evidence="8" type="ORF">ACH429_00735</name>
</gene>
<dbReference type="InterPro" id="IPR018201">
    <property type="entry name" value="Ketoacyl_synth_AS"/>
</dbReference>
<evidence type="ECO:0000259" key="7">
    <source>
        <dbReference type="PROSITE" id="PS52004"/>
    </source>
</evidence>
<name>A0ABW7UMR5_9ACTN</name>